<comment type="cofactor">
    <cofactor evidence="1">
        <name>a metal cation</name>
        <dbReference type="ChEBI" id="CHEBI:25213"/>
    </cofactor>
</comment>
<dbReference type="PROSITE" id="PS01042">
    <property type="entry name" value="HOMOSER_DHGENASE"/>
    <property type="match status" value="1"/>
</dbReference>
<organism evidence="22 23">
    <name type="scientific">Floricoccus tropicus</name>
    <dbReference type="NCBI Taxonomy" id="1859473"/>
    <lineage>
        <taxon>Bacteria</taxon>
        <taxon>Bacillati</taxon>
        <taxon>Bacillota</taxon>
        <taxon>Bacilli</taxon>
        <taxon>Lactobacillales</taxon>
        <taxon>Streptococcaceae</taxon>
        <taxon>Floricoccus</taxon>
    </lineage>
</organism>
<evidence type="ECO:0000256" key="6">
    <source>
        <dbReference type="ARBA" id="ARBA00013376"/>
    </source>
</evidence>
<evidence type="ECO:0000313" key="22">
    <source>
        <dbReference type="EMBL" id="OFI50444.1"/>
    </source>
</evidence>
<dbReference type="UniPathway" id="UPA00050">
    <property type="reaction ID" value="UER00063"/>
</dbReference>
<evidence type="ECO:0000256" key="19">
    <source>
        <dbReference type="RuleBase" id="RU004171"/>
    </source>
</evidence>
<dbReference type="OrthoDB" id="9808167at2"/>
<name>A0A1E8GQC5_9LACT</name>
<dbReference type="GO" id="GO:0046872">
    <property type="term" value="F:metal ion binding"/>
    <property type="evidence" value="ECO:0007669"/>
    <property type="project" value="UniProtKB-KW"/>
</dbReference>
<dbReference type="SUPFAM" id="SSF55347">
    <property type="entry name" value="Glyceraldehyde-3-phosphate dehydrogenase-like, C-terminal domain"/>
    <property type="match status" value="1"/>
</dbReference>
<evidence type="ECO:0000256" key="4">
    <source>
        <dbReference type="ARBA" id="ARBA00006753"/>
    </source>
</evidence>
<keyword evidence="10 17" id="KW-0521">NADP</keyword>
<proteinExistence type="inferred from homology"/>
<dbReference type="RefSeq" id="WP_070791237.1">
    <property type="nucleotide sequence ID" value="NZ_MKIR01000001.1"/>
</dbReference>
<evidence type="ECO:0000256" key="8">
    <source>
        <dbReference type="ARBA" id="ARBA00022697"/>
    </source>
</evidence>
<dbReference type="InterPro" id="IPR016204">
    <property type="entry name" value="HDH"/>
</dbReference>
<reference evidence="23" key="1">
    <citation type="submission" date="2016-09" db="EMBL/GenBank/DDBJ databases">
        <title>Draft genome sequence of a novel species of the family Streptococcaceae isolated from flowers.</title>
        <authorList>
            <person name="Chuah L.-O."/>
            <person name="Yap K.-P."/>
            <person name="Thong K.L."/>
            <person name="Liong M.T."/>
            <person name="Ahmad R."/>
            <person name="Rusul G."/>
        </authorList>
    </citation>
    <scope>NUCLEOTIDE SEQUENCE [LARGE SCALE GENOMIC DNA]</scope>
    <source>
        <strain evidence="23">DF1</strain>
    </source>
</reference>
<keyword evidence="8 18" id="KW-0791">Threonine biosynthesis</keyword>
<evidence type="ECO:0000259" key="20">
    <source>
        <dbReference type="Pfam" id="PF00742"/>
    </source>
</evidence>
<dbReference type="EC" id="1.1.1.3" evidence="5 18"/>
<dbReference type="GO" id="GO:0009088">
    <property type="term" value="P:threonine biosynthetic process"/>
    <property type="evidence" value="ECO:0007669"/>
    <property type="project" value="UniProtKB-UniPathway"/>
</dbReference>
<evidence type="ECO:0000256" key="9">
    <source>
        <dbReference type="ARBA" id="ARBA00022723"/>
    </source>
</evidence>
<comment type="similarity">
    <text evidence="4 19">Belongs to the homoserine dehydrogenase family.</text>
</comment>
<dbReference type="PANTHER" id="PTHR43331">
    <property type="entry name" value="HOMOSERINE DEHYDROGENASE"/>
    <property type="match status" value="1"/>
</dbReference>
<dbReference type="GO" id="GO:0009086">
    <property type="term" value="P:methionine biosynthetic process"/>
    <property type="evidence" value="ECO:0007669"/>
    <property type="project" value="UniProtKB-KW"/>
</dbReference>
<dbReference type="PANTHER" id="PTHR43331:SF1">
    <property type="entry name" value="HOMOSERINE DEHYDROGENASE"/>
    <property type="match status" value="1"/>
</dbReference>
<feature type="binding site" evidence="17">
    <location>
        <position position="189"/>
    </location>
    <ligand>
        <name>L-homoserine</name>
        <dbReference type="ChEBI" id="CHEBI:57476"/>
    </ligand>
</feature>
<dbReference type="SUPFAM" id="SSF51735">
    <property type="entry name" value="NAD(P)-binding Rossmann-fold domains"/>
    <property type="match status" value="1"/>
</dbReference>
<dbReference type="NCBIfam" id="NF004976">
    <property type="entry name" value="PRK06349.1"/>
    <property type="match status" value="1"/>
</dbReference>
<dbReference type="Pfam" id="PF00742">
    <property type="entry name" value="Homoserine_dh"/>
    <property type="match status" value="1"/>
</dbReference>
<evidence type="ECO:0000256" key="15">
    <source>
        <dbReference type="ARBA" id="ARBA00048841"/>
    </source>
</evidence>
<dbReference type="InterPro" id="IPR045865">
    <property type="entry name" value="ACT-like_dom_sf"/>
</dbReference>
<dbReference type="EMBL" id="MKIR01000001">
    <property type="protein sequence ID" value="OFI50444.1"/>
    <property type="molecule type" value="Genomic_DNA"/>
</dbReference>
<keyword evidence="14 18" id="KW-0486">Methionine biosynthesis</keyword>
<sequence>MTLNIALLGFGTVAQGVPFLLNENKEKIEQAIGTNVEISKILVLESSKERLEKQFDHNFVTKIEDVVDDTEIDIVIELIGRIEPAKTYITKALKSGKHVVTANKDLLATHGQELISIAQANNVSLYYEAAVAGGIPILRTLANSLNSDKITKVLGIVNGTSNFMMTKMVDEGWSYEEALKTAQELGFAESDPTNDVDGIDAAYKMVILSQFAFGMNINVDQVSKTGIRNISPEDVEMAAKLGYVIKLVGSIEEVESGLFAQVSPVFIPKGHALASVNNEMNAVYVESIGIGESMYYGPGAGQRPTATSVVADIINIGKEIQVEIPAHPFNQFKRETVLANPDDIKSKYYFALEVPDKNGQILKLSEIYNDTEISFAQVFQQGSNGSTARVVIITHEMTQKQLHEVTEKIENVPEFKLLNSFKVLGA</sequence>
<accession>A0A1E8GQC5</accession>
<comment type="caution">
    <text evidence="22">The sequence shown here is derived from an EMBL/GenBank/DDBJ whole genome shotgun (WGS) entry which is preliminary data.</text>
</comment>
<keyword evidence="23" id="KW-1185">Reference proteome</keyword>
<comment type="pathway">
    <text evidence="3 18">Amino-acid biosynthesis; L-methionine biosynthesis via de novo pathway; L-homoserine from L-aspartate: step 3/3.</text>
</comment>
<evidence type="ECO:0000256" key="18">
    <source>
        <dbReference type="RuleBase" id="RU000579"/>
    </source>
</evidence>
<evidence type="ECO:0000256" key="2">
    <source>
        <dbReference type="ARBA" id="ARBA00005056"/>
    </source>
</evidence>
<dbReference type="STRING" id="1859473.BG261_00750"/>
<evidence type="ECO:0000256" key="11">
    <source>
        <dbReference type="ARBA" id="ARBA00023002"/>
    </source>
</evidence>
<dbReference type="Pfam" id="PF03447">
    <property type="entry name" value="NAD_binding_3"/>
    <property type="match status" value="1"/>
</dbReference>
<comment type="catalytic activity">
    <reaction evidence="15">
        <text>L-homoserine + NADP(+) = L-aspartate 4-semialdehyde + NADPH + H(+)</text>
        <dbReference type="Rhea" id="RHEA:15761"/>
        <dbReference type="ChEBI" id="CHEBI:15378"/>
        <dbReference type="ChEBI" id="CHEBI:57476"/>
        <dbReference type="ChEBI" id="CHEBI:57783"/>
        <dbReference type="ChEBI" id="CHEBI:58349"/>
        <dbReference type="ChEBI" id="CHEBI:537519"/>
        <dbReference type="EC" id="1.1.1.3"/>
    </reaction>
    <physiologicalReaction direction="right-to-left" evidence="15">
        <dbReference type="Rhea" id="RHEA:15763"/>
    </physiologicalReaction>
</comment>
<dbReference type="Gene3D" id="3.30.360.10">
    <property type="entry name" value="Dihydrodipicolinate Reductase, domain 2"/>
    <property type="match status" value="1"/>
</dbReference>
<dbReference type="FunFam" id="3.30.360.10:FF:000005">
    <property type="entry name" value="Homoserine dehydrogenase"/>
    <property type="match status" value="1"/>
</dbReference>
<dbReference type="InterPro" id="IPR001342">
    <property type="entry name" value="HDH_cat"/>
</dbReference>
<evidence type="ECO:0000256" key="14">
    <source>
        <dbReference type="ARBA" id="ARBA00023167"/>
    </source>
</evidence>
<feature type="binding site" evidence="17">
    <location>
        <position position="104"/>
    </location>
    <ligand>
        <name>NADPH</name>
        <dbReference type="ChEBI" id="CHEBI:57783"/>
    </ligand>
</feature>
<protein>
    <recommendedName>
        <fullName evidence="6 18">Homoserine dehydrogenase</fullName>
        <ecNumber evidence="5 18">1.1.1.3</ecNumber>
    </recommendedName>
</protein>
<dbReference type="CDD" id="cd04881">
    <property type="entry name" value="ACT_HSDH-Hom"/>
    <property type="match status" value="1"/>
</dbReference>
<evidence type="ECO:0000256" key="10">
    <source>
        <dbReference type="ARBA" id="ARBA00022857"/>
    </source>
</evidence>
<feature type="domain" description="Aspartate/homoserine dehydrogenase NAD-binding" evidence="21">
    <location>
        <begin position="9"/>
        <end position="128"/>
    </location>
</feature>
<gene>
    <name evidence="22" type="ORF">BG261_00750</name>
</gene>
<dbReference type="AlphaFoldDB" id="A0A1E8GQC5"/>
<dbReference type="InterPro" id="IPR005106">
    <property type="entry name" value="Asp/hSer_DH_NAD-bd"/>
</dbReference>
<evidence type="ECO:0000256" key="17">
    <source>
        <dbReference type="PIRSR" id="PIRSR000098-2"/>
    </source>
</evidence>
<evidence type="ECO:0000256" key="13">
    <source>
        <dbReference type="ARBA" id="ARBA00023053"/>
    </source>
</evidence>
<evidence type="ECO:0000259" key="21">
    <source>
        <dbReference type="Pfam" id="PF03447"/>
    </source>
</evidence>
<dbReference type="Gene3D" id="3.40.50.720">
    <property type="entry name" value="NAD(P)-binding Rossmann-like Domain"/>
    <property type="match status" value="1"/>
</dbReference>
<feature type="domain" description="Homoserine dehydrogenase catalytic" evidence="20">
    <location>
        <begin position="136"/>
        <end position="314"/>
    </location>
</feature>
<dbReference type="InterPro" id="IPR019811">
    <property type="entry name" value="HDH_CS"/>
</dbReference>
<evidence type="ECO:0000256" key="3">
    <source>
        <dbReference type="ARBA" id="ARBA00005062"/>
    </source>
</evidence>
<keyword evidence="11 18" id="KW-0560">Oxidoreductase</keyword>
<dbReference type="PIRSF" id="PIRSF000098">
    <property type="entry name" value="Homoser_dehydrog"/>
    <property type="match status" value="1"/>
</dbReference>
<dbReference type="GO" id="GO:0004412">
    <property type="term" value="F:homoserine dehydrogenase activity"/>
    <property type="evidence" value="ECO:0007669"/>
    <property type="project" value="UniProtKB-EC"/>
</dbReference>
<feature type="active site" description="Proton donor" evidence="16">
    <location>
        <position position="204"/>
    </location>
</feature>
<dbReference type="FunFam" id="3.40.50.720:FF:000062">
    <property type="entry name" value="Homoserine dehydrogenase"/>
    <property type="match status" value="1"/>
</dbReference>
<evidence type="ECO:0000256" key="5">
    <source>
        <dbReference type="ARBA" id="ARBA00013213"/>
    </source>
</evidence>
<dbReference type="GO" id="GO:0050661">
    <property type="term" value="F:NADP binding"/>
    <property type="evidence" value="ECO:0007669"/>
    <property type="project" value="InterPro"/>
</dbReference>
<keyword evidence="13" id="KW-0915">Sodium</keyword>
<comment type="pathway">
    <text evidence="2 18">Amino-acid biosynthesis; L-threonine biosynthesis; L-threonine from L-aspartate: step 3/5.</text>
</comment>
<dbReference type="InterPro" id="IPR036291">
    <property type="entry name" value="NAD(P)-bd_dom_sf"/>
</dbReference>
<evidence type="ECO:0000256" key="1">
    <source>
        <dbReference type="ARBA" id="ARBA00001920"/>
    </source>
</evidence>
<evidence type="ECO:0000256" key="12">
    <source>
        <dbReference type="ARBA" id="ARBA00023027"/>
    </source>
</evidence>
<keyword evidence="7 18" id="KW-0028">Amino-acid biosynthesis</keyword>
<evidence type="ECO:0000256" key="7">
    <source>
        <dbReference type="ARBA" id="ARBA00022605"/>
    </source>
</evidence>
<dbReference type="UniPathway" id="UPA00051">
    <property type="reaction ID" value="UER00465"/>
</dbReference>
<dbReference type="Gene3D" id="3.30.70.260">
    <property type="match status" value="1"/>
</dbReference>
<keyword evidence="12" id="KW-0520">NAD</keyword>
<evidence type="ECO:0000256" key="16">
    <source>
        <dbReference type="PIRSR" id="PIRSR000098-1"/>
    </source>
</evidence>
<evidence type="ECO:0000313" key="23">
    <source>
        <dbReference type="Proteomes" id="UP000178622"/>
    </source>
</evidence>
<keyword evidence="9" id="KW-0479">Metal-binding</keyword>
<dbReference type="SUPFAM" id="SSF55021">
    <property type="entry name" value="ACT-like"/>
    <property type="match status" value="1"/>
</dbReference>
<dbReference type="Proteomes" id="UP000178622">
    <property type="component" value="Unassembled WGS sequence"/>
</dbReference>